<reference evidence="1 2" key="1">
    <citation type="journal article" date="2016" name="Sci. Rep.">
        <title>The Dendrobium catenatum Lindl. genome sequence provides insights into polysaccharide synthase, floral development and adaptive evolution.</title>
        <authorList>
            <person name="Zhang G.Q."/>
            <person name="Xu Q."/>
            <person name="Bian C."/>
            <person name="Tsai W.C."/>
            <person name="Yeh C.M."/>
            <person name="Liu K.W."/>
            <person name="Yoshida K."/>
            <person name="Zhang L.S."/>
            <person name="Chang S.B."/>
            <person name="Chen F."/>
            <person name="Shi Y."/>
            <person name="Su Y.Y."/>
            <person name="Zhang Y.Q."/>
            <person name="Chen L.J."/>
            <person name="Yin Y."/>
            <person name="Lin M."/>
            <person name="Huang H."/>
            <person name="Deng H."/>
            <person name="Wang Z.W."/>
            <person name="Zhu S.L."/>
            <person name="Zhao X."/>
            <person name="Deng C."/>
            <person name="Niu S.C."/>
            <person name="Huang J."/>
            <person name="Wang M."/>
            <person name="Liu G.H."/>
            <person name="Yang H.J."/>
            <person name="Xiao X.J."/>
            <person name="Hsiao Y.Y."/>
            <person name="Wu W.L."/>
            <person name="Chen Y.Y."/>
            <person name="Mitsuda N."/>
            <person name="Ohme-Takagi M."/>
            <person name="Luo Y.B."/>
            <person name="Van de Peer Y."/>
            <person name="Liu Z.J."/>
        </authorList>
    </citation>
    <scope>NUCLEOTIDE SEQUENCE [LARGE SCALE GENOMIC DNA]</scope>
    <source>
        <tissue evidence="1">The whole plant</tissue>
    </source>
</reference>
<name>A0A2I0WCU2_9ASPA</name>
<gene>
    <name evidence="1" type="ORF">MA16_Dca008041</name>
</gene>
<dbReference type="EMBL" id="KZ502741">
    <property type="protein sequence ID" value="PKU73477.1"/>
    <property type="molecule type" value="Genomic_DNA"/>
</dbReference>
<evidence type="ECO:0000313" key="2">
    <source>
        <dbReference type="Proteomes" id="UP000233837"/>
    </source>
</evidence>
<evidence type="ECO:0000313" key="1">
    <source>
        <dbReference type="EMBL" id="PKU73477.1"/>
    </source>
</evidence>
<keyword evidence="2" id="KW-1185">Reference proteome</keyword>
<reference evidence="1 2" key="2">
    <citation type="journal article" date="2017" name="Nature">
        <title>The Apostasia genome and the evolution of orchids.</title>
        <authorList>
            <person name="Zhang G.Q."/>
            <person name="Liu K.W."/>
            <person name="Li Z."/>
            <person name="Lohaus R."/>
            <person name="Hsiao Y.Y."/>
            <person name="Niu S.C."/>
            <person name="Wang J.Y."/>
            <person name="Lin Y.C."/>
            <person name="Xu Q."/>
            <person name="Chen L.J."/>
            <person name="Yoshida K."/>
            <person name="Fujiwara S."/>
            <person name="Wang Z.W."/>
            <person name="Zhang Y.Q."/>
            <person name="Mitsuda N."/>
            <person name="Wang M."/>
            <person name="Liu G.H."/>
            <person name="Pecoraro L."/>
            <person name="Huang H.X."/>
            <person name="Xiao X.J."/>
            <person name="Lin M."/>
            <person name="Wu X.Y."/>
            <person name="Wu W.L."/>
            <person name="Chen Y.Y."/>
            <person name="Chang S.B."/>
            <person name="Sakamoto S."/>
            <person name="Ohme-Takagi M."/>
            <person name="Yagi M."/>
            <person name="Zeng S.J."/>
            <person name="Shen C.Y."/>
            <person name="Yeh C.M."/>
            <person name="Luo Y.B."/>
            <person name="Tsai W.C."/>
            <person name="Van de Peer Y."/>
            <person name="Liu Z.J."/>
        </authorList>
    </citation>
    <scope>NUCLEOTIDE SEQUENCE [LARGE SCALE GENOMIC DNA]</scope>
    <source>
        <tissue evidence="1">The whole plant</tissue>
    </source>
</reference>
<proteinExistence type="predicted"/>
<sequence length="97" mass="10813">MGRREELRVRLVDGIFGVESQAVGGFSGVKKSGLQRLTGRRIKLRAHEVKKKNSQHPARLHFKILMTAQALVQGNLRDLLLVIARISGNCRSRRVGA</sequence>
<dbReference type="Proteomes" id="UP000233837">
    <property type="component" value="Unassembled WGS sequence"/>
</dbReference>
<dbReference type="AlphaFoldDB" id="A0A2I0WCU2"/>
<protein>
    <submittedName>
        <fullName evidence="1">Uncharacterized protein</fullName>
    </submittedName>
</protein>
<organism evidence="1 2">
    <name type="scientific">Dendrobium catenatum</name>
    <dbReference type="NCBI Taxonomy" id="906689"/>
    <lineage>
        <taxon>Eukaryota</taxon>
        <taxon>Viridiplantae</taxon>
        <taxon>Streptophyta</taxon>
        <taxon>Embryophyta</taxon>
        <taxon>Tracheophyta</taxon>
        <taxon>Spermatophyta</taxon>
        <taxon>Magnoliopsida</taxon>
        <taxon>Liliopsida</taxon>
        <taxon>Asparagales</taxon>
        <taxon>Orchidaceae</taxon>
        <taxon>Epidendroideae</taxon>
        <taxon>Malaxideae</taxon>
        <taxon>Dendrobiinae</taxon>
        <taxon>Dendrobium</taxon>
    </lineage>
</organism>
<accession>A0A2I0WCU2</accession>